<dbReference type="SMART" id="SM00195">
    <property type="entry name" value="DSPc"/>
    <property type="match status" value="1"/>
</dbReference>
<proteinExistence type="predicted"/>
<dbReference type="Gene3D" id="3.90.190.10">
    <property type="entry name" value="Protein tyrosine phosphatase superfamily"/>
    <property type="match status" value="1"/>
</dbReference>
<name>A0A7S0MR72_9CHLO</name>
<sequence length="378" mass="41881">MTSISMTAPVWRCGAADLSSKVPTRTTRGKLTWACKPTAPVMFRQASRGGLVGVVDRRKRVDTLQAGSRRDVRRVMVQASDNAAATEEGGNQKRAQEAKEAGIESKRPPLGGDPPPPGSWQWTLNWDPITFTEDRGAQIIVGSCPRTATDIIRLKEETGVDAILSLQSDVCLNAMNVDFDVLYREAIRNNILYTRVPVYDFDRIDQAAMLPEMVRRLASMVAVGRRTYVHCTAGINRATLTVLGYLTYVKGVELDEALHIVRTQRPQAHPYVDCWRLSRERQLAGKEHDIYLASQQKGNSMEEGGDWIMRDWNAATTKVIQAQYARAVESDVQAMAAAVHLSMRASDKDGLGQPWDASNDGGNSKQKKPKKKKGKKGK</sequence>
<dbReference type="PANTHER" id="PTHR46642">
    <property type="entry name" value="DUAL SPECIFICITY PHOSPHATASE, SUBGROUP, CATALYTIC DOMAIN"/>
    <property type="match status" value="1"/>
</dbReference>
<organism evidence="3">
    <name type="scientific">Pyramimonas obovata</name>
    <dbReference type="NCBI Taxonomy" id="1411642"/>
    <lineage>
        <taxon>Eukaryota</taxon>
        <taxon>Viridiplantae</taxon>
        <taxon>Chlorophyta</taxon>
        <taxon>Pyramimonadophyceae</taxon>
        <taxon>Pyramimonadales</taxon>
        <taxon>Pyramimonadaceae</taxon>
        <taxon>Pyramimonas</taxon>
        <taxon>Pyramimonas incertae sedis</taxon>
    </lineage>
</organism>
<feature type="compositionally biased region" description="Basic residues" evidence="1">
    <location>
        <begin position="365"/>
        <end position="378"/>
    </location>
</feature>
<reference evidence="3" key="1">
    <citation type="submission" date="2021-01" db="EMBL/GenBank/DDBJ databases">
        <authorList>
            <person name="Corre E."/>
            <person name="Pelletier E."/>
            <person name="Niang G."/>
            <person name="Scheremetjew M."/>
            <person name="Finn R."/>
            <person name="Kale V."/>
            <person name="Holt S."/>
            <person name="Cochrane G."/>
            <person name="Meng A."/>
            <person name="Brown T."/>
            <person name="Cohen L."/>
        </authorList>
    </citation>
    <scope>NUCLEOTIDE SEQUENCE</scope>
    <source>
        <strain evidence="3">CCMP722</strain>
    </source>
</reference>
<evidence type="ECO:0000256" key="1">
    <source>
        <dbReference type="SAM" id="MobiDB-lite"/>
    </source>
</evidence>
<dbReference type="PROSITE" id="PS50056">
    <property type="entry name" value="TYR_PHOSPHATASE_2"/>
    <property type="match status" value="1"/>
</dbReference>
<dbReference type="Pfam" id="PF00782">
    <property type="entry name" value="DSPc"/>
    <property type="match status" value="1"/>
</dbReference>
<dbReference type="GO" id="GO:0009507">
    <property type="term" value="C:chloroplast"/>
    <property type="evidence" value="ECO:0007669"/>
    <property type="project" value="TreeGrafter"/>
</dbReference>
<dbReference type="EMBL" id="HBFA01001431">
    <property type="protein sequence ID" value="CAD8648690.1"/>
    <property type="molecule type" value="Transcribed_RNA"/>
</dbReference>
<dbReference type="InterPro" id="IPR020422">
    <property type="entry name" value="TYR_PHOSPHATASE_DUAL_dom"/>
</dbReference>
<accession>A0A7S0MR72</accession>
<dbReference type="InterPro" id="IPR000340">
    <property type="entry name" value="Dual-sp_phosphatase_cat-dom"/>
</dbReference>
<feature type="domain" description="Tyrosine specific protein phosphatases" evidence="2">
    <location>
        <begin position="208"/>
        <end position="266"/>
    </location>
</feature>
<feature type="compositionally biased region" description="Basic and acidic residues" evidence="1">
    <location>
        <begin position="90"/>
        <end position="107"/>
    </location>
</feature>
<dbReference type="InterPro" id="IPR052832">
    <property type="entry name" value="Starch-Glucan_Phosphatase"/>
</dbReference>
<dbReference type="GO" id="GO:0005983">
    <property type="term" value="P:starch catabolic process"/>
    <property type="evidence" value="ECO:0007669"/>
    <property type="project" value="TreeGrafter"/>
</dbReference>
<gene>
    <name evidence="3" type="ORF">POBO1169_LOCUS689</name>
</gene>
<dbReference type="SUPFAM" id="SSF52799">
    <property type="entry name" value="(Phosphotyrosine protein) phosphatases II"/>
    <property type="match status" value="1"/>
</dbReference>
<feature type="region of interest" description="Disordered" evidence="1">
    <location>
        <begin position="81"/>
        <end position="119"/>
    </location>
</feature>
<protein>
    <recommendedName>
        <fullName evidence="2">Tyrosine specific protein phosphatases domain-containing protein</fullName>
    </recommendedName>
</protein>
<dbReference type="InterPro" id="IPR029021">
    <property type="entry name" value="Prot-tyrosine_phosphatase-like"/>
</dbReference>
<dbReference type="GO" id="GO:0019203">
    <property type="term" value="F:carbohydrate phosphatase activity"/>
    <property type="evidence" value="ECO:0007669"/>
    <property type="project" value="TreeGrafter"/>
</dbReference>
<dbReference type="InterPro" id="IPR000387">
    <property type="entry name" value="Tyr_Pase_dom"/>
</dbReference>
<dbReference type="AlphaFoldDB" id="A0A7S0MR72"/>
<dbReference type="GO" id="GO:2001070">
    <property type="term" value="F:starch binding"/>
    <property type="evidence" value="ECO:0007669"/>
    <property type="project" value="TreeGrafter"/>
</dbReference>
<feature type="region of interest" description="Disordered" evidence="1">
    <location>
        <begin position="346"/>
        <end position="378"/>
    </location>
</feature>
<evidence type="ECO:0000259" key="2">
    <source>
        <dbReference type="PROSITE" id="PS50056"/>
    </source>
</evidence>
<evidence type="ECO:0000313" key="3">
    <source>
        <dbReference type="EMBL" id="CAD8648690.1"/>
    </source>
</evidence>
<dbReference type="PANTHER" id="PTHR46642:SF8">
    <property type="entry name" value="DUAL SPECIFICITY PROTEIN PHOSPHATASE FAMILY PROTEIN"/>
    <property type="match status" value="1"/>
</dbReference>